<name>A0A8H7A9Q7_9EURO</name>
<feature type="compositionally biased region" description="Basic residues" evidence="1">
    <location>
        <begin position="514"/>
        <end position="523"/>
    </location>
</feature>
<feature type="region of interest" description="Disordered" evidence="1">
    <location>
        <begin position="53"/>
        <end position="76"/>
    </location>
</feature>
<protein>
    <recommendedName>
        <fullName evidence="2">DUF7924 domain-containing protein</fullName>
    </recommendedName>
</protein>
<evidence type="ECO:0000256" key="1">
    <source>
        <dbReference type="SAM" id="MobiDB-lite"/>
    </source>
</evidence>
<reference evidence="3" key="1">
    <citation type="submission" date="2020-02" db="EMBL/GenBank/DDBJ databases">
        <authorList>
            <person name="Palmer J.M."/>
        </authorList>
    </citation>
    <scope>NUCLEOTIDE SEQUENCE</scope>
    <source>
        <strain evidence="3">EPUS1.4</strain>
        <tissue evidence="3">Thallus</tissue>
    </source>
</reference>
<gene>
    <name evidence="3" type="ORF">GJ744_004288</name>
</gene>
<dbReference type="Proteomes" id="UP000606974">
    <property type="component" value="Unassembled WGS sequence"/>
</dbReference>
<dbReference type="EMBL" id="JAACFV010000195">
    <property type="protein sequence ID" value="KAF7503146.1"/>
    <property type="molecule type" value="Genomic_DNA"/>
</dbReference>
<dbReference type="Pfam" id="PF25545">
    <property type="entry name" value="DUF7924"/>
    <property type="match status" value="1"/>
</dbReference>
<evidence type="ECO:0000313" key="3">
    <source>
        <dbReference type="EMBL" id="KAF7503146.1"/>
    </source>
</evidence>
<feature type="domain" description="DUF7924" evidence="2">
    <location>
        <begin position="274"/>
        <end position="438"/>
    </location>
</feature>
<feature type="region of interest" description="Disordered" evidence="1">
    <location>
        <begin position="477"/>
        <end position="523"/>
    </location>
</feature>
<evidence type="ECO:0000259" key="2">
    <source>
        <dbReference type="Pfam" id="PF25545"/>
    </source>
</evidence>
<feature type="compositionally biased region" description="Polar residues" evidence="1">
    <location>
        <begin position="477"/>
        <end position="492"/>
    </location>
</feature>
<dbReference type="AlphaFoldDB" id="A0A8H7A9Q7"/>
<comment type="caution">
    <text evidence="3">The sequence shown here is derived from an EMBL/GenBank/DDBJ whole genome shotgun (WGS) entry which is preliminary data.</text>
</comment>
<feature type="compositionally biased region" description="Low complexity" evidence="1">
    <location>
        <begin position="23"/>
        <end position="37"/>
    </location>
</feature>
<feature type="region of interest" description="Disordered" evidence="1">
    <location>
        <begin position="132"/>
        <end position="170"/>
    </location>
</feature>
<sequence>MPELQPSNPRKRQRTEQHPLQHGTSQPPTTGSQPPAAFWDSLSKIWLTKSALREVNRRNSRPSSPPRSQYQRARRPVTRNFLAELTRNRHTQSASDFLHHCEPRTLIDIKRFARNGGPDLSELKGLREPVDPLNHIMSSRGRKRSLASTLDTRSTTNTTSTKTTKSSSPYSRNFQQKLIDNGIYPDEYEYPDGRIPLEPDTLDEINKILLRPRPSLSPSQFPNEKFREFKRADTHISKEKKATKTVIPIIEGKIEDNKCVEEDILFTNLAPLINDALTAAKPDLYYGARPEQLNRRVRDELSSYIIPSTQDDLPIVPNFFLEAKGPNGAAAVARRQACYDGALGARGMNSLHSYGEGQPVYDNKVYTIMSIYSDGQLKIYTSHPIQPTNPEGQPEYCMTQIKGYSMTSDPETFRKGATAYRNARDWTKERRDEAIKRANEKVNDSQIRTLAVDASFGGISSFTTEDSLDEAHTIEALSQESRTSPNEGSNMTADPPESDTSTDELALDSLPAKRLIRHSKRSK</sequence>
<organism evidence="3 4">
    <name type="scientific">Endocarpon pusillum</name>
    <dbReference type="NCBI Taxonomy" id="364733"/>
    <lineage>
        <taxon>Eukaryota</taxon>
        <taxon>Fungi</taxon>
        <taxon>Dikarya</taxon>
        <taxon>Ascomycota</taxon>
        <taxon>Pezizomycotina</taxon>
        <taxon>Eurotiomycetes</taxon>
        <taxon>Chaetothyriomycetidae</taxon>
        <taxon>Verrucariales</taxon>
        <taxon>Verrucariaceae</taxon>
        <taxon>Endocarpon</taxon>
    </lineage>
</organism>
<accession>A0A8H7A9Q7</accession>
<dbReference type="InterPro" id="IPR057684">
    <property type="entry name" value="DUF7924"/>
</dbReference>
<dbReference type="OrthoDB" id="5403634at2759"/>
<keyword evidence="4" id="KW-1185">Reference proteome</keyword>
<evidence type="ECO:0000313" key="4">
    <source>
        <dbReference type="Proteomes" id="UP000606974"/>
    </source>
</evidence>
<feature type="compositionally biased region" description="Acidic residues" evidence="1">
    <location>
        <begin position="496"/>
        <end position="506"/>
    </location>
</feature>
<feature type="region of interest" description="Disordered" evidence="1">
    <location>
        <begin position="1"/>
        <end position="38"/>
    </location>
</feature>
<proteinExistence type="predicted"/>
<feature type="compositionally biased region" description="Low complexity" evidence="1">
    <location>
        <begin position="148"/>
        <end position="168"/>
    </location>
</feature>